<evidence type="ECO:0000313" key="2">
    <source>
        <dbReference type="EMBL" id="RPB14568.1"/>
    </source>
</evidence>
<keyword evidence="1" id="KW-1133">Transmembrane helix</keyword>
<keyword evidence="1" id="KW-0472">Membrane</keyword>
<dbReference type="InParanoid" id="A0A3N4KYM7"/>
<feature type="transmembrane region" description="Helical" evidence="1">
    <location>
        <begin position="34"/>
        <end position="59"/>
    </location>
</feature>
<gene>
    <name evidence="2" type="ORF">P167DRAFT_57252</name>
</gene>
<organism evidence="2 3">
    <name type="scientific">Morchella conica CCBAS932</name>
    <dbReference type="NCBI Taxonomy" id="1392247"/>
    <lineage>
        <taxon>Eukaryota</taxon>
        <taxon>Fungi</taxon>
        <taxon>Dikarya</taxon>
        <taxon>Ascomycota</taxon>
        <taxon>Pezizomycotina</taxon>
        <taxon>Pezizomycetes</taxon>
        <taxon>Pezizales</taxon>
        <taxon>Morchellaceae</taxon>
        <taxon>Morchella</taxon>
    </lineage>
</organism>
<keyword evidence="3" id="KW-1185">Reference proteome</keyword>
<sequence>MRRRRRHLFFWDVGRAGRYGEICRVRLEFRAVSAAVQSIAILYVCLYVVLLLFLLHIIYVDIERRSIASREPSPPPSCSPINCNYIPTYSTARQIPGLENIHESTPHTRYIRVCM</sequence>
<accession>A0A3N4KYM7</accession>
<dbReference type="EMBL" id="ML119117">
    <property type="protein sequence ID" value="RPB14568.1"/>
    <property type="molecule type" value="Genomic_DNA"/>
</dbReference>
<dbReference type="Proteomes" id="UP000277580">
    <property type="component" value="Unassembled WGS sequence"/>
</dbReference>
<proteinExistence type="predicted"/>
<evidence type="ECO:0000313" key="3">
    <source>
        <dbReference type="Proteomes" id="UP000277580"/>
    </source>
</evidence>
<evidence type="ECO:0000256" key="1">
    <source>
        <dbReference type="SAM" id="Phobius"/>
    </source>
</evidence>
<reference evidence="2 3" key="1">
    <citation type="journal article" date="2018" name="Nat. Ecol. Evol.">
        <title>Pezizomycetes genomes reveal the molecular basis of ectomycorrhizal truffle lifestyle.</title>
        <authorList>
            <person name="Murat C."/>
            <person name="Payen T."/>
            <person name="Noel B."/>
            <person name="Kuo A."/>
            <person name="Morin E."/>
            <person name="Chen J."/>
            <person name="Kohler A."/>
            <person name="Krizsan K."/>
            <person name="Balestrini R."/>
            <person name="Da Silva C."/>
            <person name="Montanini B."/>
            <person name="Hainaut M."/>
            <person name="Levati E."/>
            <person name="Barry K.W."/>
            <person name="Belfiori B."/>
            <person name="Cichocki N."/>
            <person name="Clum A."/>
            <person name="Dockter R.B."/>
            <person name="Fauchery L."/>
            <person name="Guy J."/>
            <person name="Iotti M."/>
            <person name="Le Tacon F."/>
            <person name="Lindquist E.A."/>
            <person name="Lipzen A."/>
            <person name="Malagnac F."/>
            <person name="Mello A."/>
            <person name="Molinier V."/>
            <person name="Miyauchi S."/>
            <person name="Poulain J."/>
            <person name="Riccioni C."/>
            <person name="Rubini A."/>
            <person name="Sitrit Y."/>
            <person name="Splivallo R."/>
            <person name="Traeger S."/>
            <person name="Wang M."/>
            <person name="Zifcakova L."/>
            <person name="Wipf D."/>
            <person name="Zambonelli A."/>
            <person name="Paolocci F."/>
            <person name="Nowrousian M."/>
            <person name="Ottonello S."/>
            <person name="Baldrian P."/>
            <person name="Spatafora J.W."/>
            <person name="Henrissat B."/>
            <person name="Nagy L.G."/>
            <person name="Aury J.M."/>
            <person name="Wincker P."/>
            <person name="Grigoriev I.V."/>
            <person name="Bonfante P."/>
            <person name="Martin F.M."/>
        </authorList>
    </citation>
    <scope>NUCLEOTIDE SEQUENCE [LARGE SCALE GENOMIC DNA]</scope>
    <source>
        <strain evidence="2 3">CCBAS932</strain>
    </source>
</reference>
<keyword evidence="1" id="KW-0812">Transmembrane</keyword>
<protein>
    <submittedName>
        <fullName evidence="2">Uncharacterized protein</fullName>
    </submittedName>
</protein>
<name>A0A3N4KYM7_9PEZI</name>
<dbReference type="AlphaFoldDB" id="A0A3N4KYM7"/>